<dbReference type="AlphaFoldDB" id="A0A0E9VJF1"/>
<name>A0A0E9VJF1_ANGAN</name>
<proteinExistence type="predicted"/>
<protein>
    <submittedName>
        <fullName evidence="1">Uncharacterized protein</fullName>
    </submittedName>
</protein>
<reference evidence="1" key="2">
    <citation type="journal article" date="2015" name="Fish Shellfish Immunol.">
        <title>Early steps in the European eel (Anguilla anguilla)-Vibrio vulnificus interaction in the gills: Role of the RtxA13 toxin.</title>
        <authorList>
            <person name="Callol A."/>
            <person name="Pajuelo D."/>
            <person name="Ebbesson L."/>
            <person name="Teles M."/>
            <person name="MacKenzie S."/>
            <person name="Amaro C."/>
        </authorList>
    </citation>
    <scope>NUCLEOTIDE SEQUENCE</scope>
</reference>
<sequence>MDLLIKERDISKSGRGHWAK</sequence>
<reference evidence="1" key="1">
    <citation type="submission" date="2014-11" db="EMBL/GenBank/DDBJ databases">
        <authorList>
            <person name="Amaro Gonzalez C."/>
        </authorList>
    </citation>
    <scope>NUCLEOTIDE SEQUENCE</scope>
</reference>
<dbReference type="EMBL" id="GBXM01030436">
    <property type="protein sequence ID" value="JAH78141.1"/>
    <property type="molecule type" value="Transcribed_RNA"/>
</dbReference>
<accession>A0A0E9VJF1</accession>
<organism evidence="1">
    <name type="scientific">Anguilla anguilla</name>
    <name type="common">European freshwater eel</name>
    <name type="synonym">Muraena anguilla</name>
    <dbReference type="NCBI Taxonomy" id="7936"/>
    <lineage>
        <taxon>Eukaryota</taxon>
        <taxon>Metazoa</taxon>
        <taxon>Chordata</taxon>
        <taxon>Craniata</taxon>
        <taxon>Vertebrata</taxon>
        <taxon>Euteleostomi</taxon>
        <taxon>Actinopterygii</taxon>
        <taxon>Neopterygii</taxon>
        <taxon>Teleostei</taxon>
        <taxon>Anguilliformes</taxon>
        <taxon>Anguillidae</taxon>
        <taxon>Anguilla</taxon>
    </lineage>
</organism>
<evidence type="ECO:0000313" key="1">
    <source>
        <dbReference type="EMBL" id="JAH78141.1"/>
    </source>
</evidence>